<evidence type="ECO:0000313" key="2">
    <source>
        <dbReference type="Proteomes" id="UP001557470"/>
    </source>
</evidence>
<dbReference type="EMBL" id="JAGEUA010000003">
    <property type="protein sequence ID" value="KAL0993846.1"/>
    <property type="molecule type" value="Genomic_DNA"/>
</dbReference>
<protein>
    <submittedName>
        <fullName evidence="1">Uncharacterized protein</fullName>
    </submittedName>
</protein>
<name>A0ABD0XR21_UMBPY</name>
<dbReference type="Proteomes" id="UP001557470">
    <property type="component" value="Unassembled WGS sequence"/>
</dbReference>
<sequence length="98" mass="11420">MLSLRMRMERYPVFVILLNNLCRRDSPKHYQNFAVPETSFKSVLVLQGLQENGEEWEDKSWGGVVKRPEDLCELPRPSLLSPVEVKGRFDSLQLLVPY</sequence>
<accession>A0ABD0XR21</accession>
<evidence type="ECO:0000313" key="1">
    <source>
        <dbReference type="EMBL" id="KAL0993846.1"/>
    </source>
</evidence>
<keyword evidence="2" id="KW-1185">Reference proteome</keyword>
<gene>
    <name evidence="1" type="ORF">UPYG_G00114670</name>
</gene>
<dbReference type="AlphaFoldDB" id="A0ABD0XR21"/>
<proteinExistence type="predicted"/>
<reference evidence="1 2" key="1">
    <citation type="submission" date="2024-06" db="EMBL/GenBank/DDBJ databases">
        <authorList>
            <person name="Pan Q."/>
            <person name="Wen M."/>
            <person name="Jouanno E."/>
            <person name="Zahm M."/>
            <person name="Klopp C."/>
            <person name="Cabau C."/>
            <person name="Louis A."/>
            <person name="Berthelot C."/>
            <person name="Parey E."/>
            <person name="Roest Crollius H."/>
            <person name="Montfort J."/>
            <person name="Robinson-Rechavi M."/>
            <person name="Bouchez O."/>
            <person name="Lampietro C."/>
            <person name="Lopez Roques C."/>
            <person name="Donnadieu C."/>
            <person name="Postlethwait J."/>
            <person name="Bobe J."/>
            <person name="Verreycken H."/>
            <person name="Guiguen Y."/>
        </authorList>
    </citation>
    <scope>NUCLEOTIDE SEQUENCE [LARGE SCALE GENOMIC DNA]</scope>
    <source>
        <strain evidence="1">Up_M1</strain>
        <tissue evidence="1">Testis</tissue>
    </source>
</reference>
<comment type="caution">
    <text evidence="1">The sequence shown here is derived from an EMBL/GenBank/DDBJ whole genome shotgun (WGS) entry which is preliminary data.</text>
</comment>
<organism evidence="1 2">
    <name type="scientific">Umbra pygmaea</name>
    <name type="common">Eastern mudminnow</name>
    <dbReference type="NCBI Taxonomy" id="75934"/>
    <lineage>
        <taxon>Eukaryota</taxon>
        <taxon>Metazoa</taxon>
        <taxon>Chordata</taxon>
        <taxon>Craniata</taxon>
        <taxon>Vertebrata</taxon>
        <taxon>Euteleostomi</taxon>
        <taxon>Actinopterygii</taxon>
        <taxon>Neopterygii</taxon>
        <taxon>Teleostei</taxon>
        <taxon>Protacanthopterygii</taxon>
        <taxon>Esociformes</taxon>
        <taxon>Umbridae</taxon>
        <taxon>Umbra</taxon>
    </lineage>
</organism>